<dbReference type="RefSeq" id="WP_249655725.1">
    <property type="nucleotide sequence ID" value="NZ_JAMFMA010000001.1"/>
</dbReference>
<organism evidence="2 3">
    <name type="scientific">Flagellimonas spongiicola</name>
    <dbReference type="NCBI Taxonomy" id="2942208"/>
    <lineage>
        <taxon>Bacteria</taxon>
        <taxon>Pseudomonadati</taxon>
        <taxon>Bacteroidota</taxon>
        <taxon>Flavobacteriia</taxon>
        <taxon>Flavobacteriales</taxon>
        <taxon>Flavobacteriaceae</taxon>
        <taxon>Flagellimonas</taxon>
    </lineage>
</organism>
<dbReference type="Pfam" id="PF14163">
    <property type="entry name" value="SieB"/>
    <property type="match status" value="1"/>
</dbReference>
<proteinExistence type="predicted"/>
<protein>
    <submittedName>
        <fullName evidence="2">Superinfection exclusion B family protein</fullName>
    </submittedName>
</protein>
<gene>
    <name evidence="2" type="ORF">M3P19_00875</name>
</gene>
<evidence type="ECO:0000256" key="1">
    <source>
        <dbReference type="SAM" id="Phobius"/>
    </source>
</evidence>
<keyword evidence="1" id="KW-1133">Transmembrane helix</keyword>
<accession>A0ABT0PME8</accession>
<dbReference type="EMBL" id="JAMFMA010000001">
    <property type="protein sequence ID" value="MCL6272538.1"/>
    <property type="molecule type" value="Genomic_DNA"/>
</dbReference>
<comment type="caution">
    <text evidence="2">The sequence shown here is derived from an EMBL/GenBank/DDBJ whole genome shotgun (WGS) entry which is preliminary data.</text>
</comment>
<dbReference type="Proteomes" id="UP001203607">
    <property type="component" value="Unassembled WGS sequence"/>
</dbReference>
<feature type="transmembrane region" description="Helical" evidence="1">
    <location>
        <begin position="12"/>
        <end position="31"/>
    </location>
</feature>
<reference evidence="2 3" key="1">
    <citation type="submission" date="2022-05" db="EMBL/GenBank/DDBJ databases">
        <authorList>
            <person name="Park J.-S."/>
        </authorList>
    </citation>
    <scope>NUCLEOTIDE SEQUENCE [LARGE SCALE GENOMIC DNA]</scope>
    <source>
        <strain evidence="2 3">2012CJ35-5</strain>
    </source>
</reference>
<keyword evidence="1" id="KW-0472">Membrane</keyword>
<feature type="transmembrane region" description="Helical" evidence="1">
    <location>
        <begin position="51"/>
        <end position="76"/>
    </location>
</feature>
<evidence type="ECO:0000313" key="3">
    <source>
        <dbReference type="Proteomes" id="UP001203607"/>
    </source>
</evidence>
<keyword evidence="1" id="KW-0812">Transmembrane</keyword>
<name>A0ABT0PME8_9FLAO</name>
<dbReference type="InterPro" id="IPR025982">
    <property type="entry name" value="SieB"/>
</dbReference>
<keyword evidence="3" id="KW-1185">Reference proteome</keyword>
<sequence length="198" mass="22761">MMDVLKGLFDLTKLPAKFFLLFAITSAIVLFSPDDFLGRLHLIETRNKYGWIIGLIFISTGILSIINMIVWVYNYVRGEIKFIAAKTNLKEVLVHLDPHEKSVLREMFIQGRSSMEMPMDNQTVAGLVDKNVLKINNVLGSSAITSGMRVPMSIGKYALKYLELEHIDLKLQEEMTEEDKEFIANNRPPWIDKWSHWS</sequence>
<evidence type="ECO:0000313" key="2">
    <source>
        <dbReference type="EMBL" id="MCL6272538.1"/>
    </source>
</evidence>